<evidence type="ECO:0000256" key="1">
    <source>
        <dbReference type="ARBA" id="ARBA00023015"/>
    </source>
</evidence>
<keyword evidence="1" id="KW-0805">Transcription regulation</keyword>
<evidence type="ECO:0000256" key="4">
    <source>
        <dbReference type="SAM" id="MobiDB-lite"/>
    </source>
</evidence>
<dbReference type="InterPro" id="IPR028082">
    <property type="entry name" value="Peripla_BP_I"/>
</dbReference>
<proteinExistence type="predicted"/>
<dbReference type="EMBL" id="JBHRZH010000041">
    <property type="protein sequence ID" value="MFC3765641.1"/>
    <property type="molecule type" value="Genomic_DNA"/>
</dbReference>
<evidence type="ECO:0000313" key="6">
    <source>
        <dbReference type="EMBL" id="MFC3765641.1"/>
    </source>
</evidence>
<reference evidence="7" key="1">
    <citation type="journal article" date="2019" name="Int. J. Syst. Evol. Microbiol.">
        <title>The Global Catalogue of Microorganisms (GCM) 10K type strain sequencing project: providing services to taxonomists for standard genome sequencing and annotation.</title>
        <authorList>
            <consortium name="The Broad Institute Genomics Platform"/>
            <consortium name="The Broad Institute Genome Sequencing Center for Infectious Disease"/>
            <person name="Wu L."/>
            <person name="Ma J."/>
        </authorList>
    </citation>
    <scope>NUCLEOTIDE SEQUENCE [LARGE SCALE GENOMIC DNA]</scope>
    <source>
        <strain evidence="7">CGMCC 4.7241</strain>
    </source>
</reference>
<dbReference type="SUPFAM" id="SSF46785">
    <property type="entry name" value="Winged helix' DNA-binding domain"/>
    <property type="match status" value="1"/>
</dbReference>
<feature type="compositionally biased region" description="Basic and acidic residues" evidence="4">
    <location>
        <begin position="78"/>
        <end position="90"/>
    </location>
</feature>
<evidence type="ECO:0000259" key="5">
    <source>
        <dbReference type="PROSITE" id="PS50949"/>
    </source>
</evidence>
<dbReference type="SMART" id="SM00345">
    <property type="entry name" value="HTH_GNTR"/>
    <property type="match status" value="1"/>
</dbReference>
<dbReference type="SUPFAM" id="SSF53822">
    <property type="entry name" value="Periplasmic binding protein-like I"/>
    <property type="match status" value="1"/>
</dbReference>
<protein>
    <submittedName>
        <fullName evidence="6">Substrate-binding domain-containing protein</fullName>
    </submittedName>
</protein>
<comment type="caution">
    <text evidence="6">The sequence shown here is derived from an EMBL/GenBank/DDBJ whole genome shotgun (WGS) entry which is preliminary data.</text>
</comment>
<sequence>MSADADEPGTLHDRIKHDLRAMIARGEYAADVPFITQRQVCERYGVSTTTAVRALNELVADGLLVRRRGKGTFVAEQTPHHPTDRSDRSGRAPAPTIACIVQGLFAAHVAQLARGVESVCAELGYRMVLSDSDASSEREASALRQALETGAAGVVLYPVEGQANLELLDDLRRQGTPIVFVDRYHADFPTDAVLADNFAIGYELTKHLIERGHERIGTLWSETHCTSVGDRLSGHAQALREHGLPVRPELTVLRSYWPNPKQLRRTILSRLMGGDKPTVVLCVNGYVLAQAAIDLLELGVAIPDEVDLASMDDAGPYDILPLSAVAAALPSYAMGQRAMRMLADRIGTADPYRGVQHVVLPVEIRSREAASAYLRAVSSTPD</sequence>
<accession>A0ABV7YJZ3</accession>
<keyword evidence="7" id="KW-1185">Reference proteome</keyword>
<dbReference type="Gene3D" id="1.10.10.10">
    <property type="entry name" value="Winged helix-like DNA-binding domain superfamily/Winged helix DNA-binding domain"/>
    <property type="match status" value="1"/>
</dbReference>
<evidence type="ECO:0000256" key="2">
    <source>
        <dbReference type="ARBA" id="ARBA00023125"/>
    </source>
</evidence>
<dbReference type="Proteomes" id="UP001595699">
    <property type="component" value="Unassembled WGS sequence"/>
</dbReference>
<dbReference type="RefSeq" id="WP_205116486.1">
    <property type="nucleotide sequence ID" value="NZ_JAFBCM010000001.1"/>
</dbReference>
<dbReference type="InterPro" id="IPR036388">
    <property type="entry name" value="WH-like_DNA-bd_sf"/>
</dbReference>
<dbReference type="CDD" id="cd07377">
    <property type="entry name" value="WHTH_GntR"/>
    <property type="match status" value="1"/>
</dbReference>
<keyword evidence="2" id="KW-0238">DNA-binding</keyword>
<dbReference type="InterPro" id="IPR000524">
    <property type="entry name" value="Tscrpt_reg_HTH_GntR"/>
</dbReference>
<feature type="region of interest" description="Disordered" evidence="4">
    <location>
        <begin position="71"/>
        <end position="92"/>
    </location>
</feature>
<evidence type="ECO:0000256" key="3">
    <source>
        <dbReference type="ARBA" id="ARBA00023163"/>
    </source>
</evidence>
<keyword evidence="3" id="KW-0804">Transcription</keyword>
<dbReference type="PANTHER" id="PTHR30146:SF109">
    <property type="entry name" value="HTH-TYPE TRANSCRIPTIONAL REGULATOR GALS"/>
    <property type="match status" value="1"/>
</dbReference>
<feature type="domain" description="HTH gntR-type" evidence="5">
    <location>
        <begin position="9"/>
        <end position="77"/>
    </location>
</feature>
<dbReference type="InterPro" id="IPR036390">
    <property type="entry name" value="WH_DNA-bd_sf"/>
</dbReference>
<name>A0ABV7YJZ3_9ACTN</name>
<dbReference type="Pfam" id="PF00532">
    <property type="entry name" value="Peripla_BP_1"/>
    <property type="match status" value="1"/>
</dbReference>
<dbReference type="PROSITE" id="PS50949">
    <property type="entry name" value="HTH_GNTR"/>
    <property type="match status" value="1"/>
</dbReference>
<dbReference type="PANTHER" id="PTHR30146">
    <property type="entry name" value="LACI-RELATED TRANSCRIPTIONAL REPRESSOR"/>
    <property type="match status" value="1"/>
</dbReference>
<dbReference type="Gene3D" id="3.40.50.2300">
    <property type="match status" value="2"/>
</dbReference>
<dbReference type="InterPro" id="IPR001761">
    <property type="entry name" value="Peripla_BP/Lac1_sug-bd_dom"/>
</dbReference>
<dbReference type="Pfam" id="PF00392">
    <property type="entry name" value="GntR"/>
    <property type="match status" value="1"/>
</dbReference>
<dbReference type="CDD" id="cd06267">
    <property type="entry name" value="PBP1_LacI_sugar_binding-like"/>
    <property type="match status" value="1"/>
</dbReference>
<organism evidence="6 7">
    <name type="scientific">Tenggerimyces flavus</name>
    <dbReference type="NCBI Taxonomy" id="1708749"/>
    <lineage>
        <taxon>Bacteria</taxon>
        <taxon>Bacillati</taxon>
        <taxon>Actinomycetota</taxon>
        <taxon>Actinomycetes</taxon>
        <taxon>Propionibacteriales</taxon>
        <taxon>Nocardioidaceae</taxon>
        <taxon>Tenggerimyces</taxon>
    </lineage>
</organism>
<evidence type="ECO:0000313" key="7">
    <source>
        <dbReference type="Proteomes" id="UP001595699"/>
    </source>
</evidence>
<gene>
    <name evidence="6" type="ORF">ACFOUW_32735</name>
</gene>